<organism evidence="1 2">
    <name type="scientific">Morella rubra</name>
    <name type="common">Chinese bayberry</name>
    <dbReference type="NCBI Taxonomy" id="262757"/>
    <lineage>
        <taxon>Eukaryota</taxon>
        <taxon>Viridiplantae</taxon>
        <taxon>Streptophyta</taxon>
        <taxon>Embryophyta</taxon>
        <taxon>Tracheophyta</taxon>
        <taxon>Spermatophyta</taxon>
        <taxon>Magnoliopsida</taxon>
        <taxon>eudicotyledons</taxon>
        <taxon>Gunneridae</taxon>
        <taxon>Pentapetalae</taxon>
        <taxon>rosids</taxon>
        <taxon>fabids</taxon>
        <taxon>Fagales</taxon>
        <taxon>Myricaceae</taxon>
        <taxon>Morella</taxon>
    </lineage>
</organism>
<protein>
    <submittedName>
        <fullName evidence="1">Uncharacterized protein</fullName>
    </submittedName>
</protein>
<keyword evidence="2" id="KW-1185">Reference proteome</keyword>
<proteinExistence type="predicted"/>
<accession>A0A6A1W7W0</accession>
<dbReference type="AlphaFoldDB" id="A0A6A1W7W0"/>
<dbReference type="EMBL" id="RXIC02000021">
    <property type="protein sequence ID" value="KAB1220396.1"/>
    <property type="molecule type" value="Genomic_DNA"/>
</dbReference>
<gene>
    <name evidence="1" type="ORF">CJ030_MR3G009856</name>
</gene>
<dbReference type="Proteomes" id="UP000516437">
    <property type="component" value="Chromosome 3"/>
</dbReference>
<evidence type="ECO:0000313" key="1">
    <source>
        <dbReference type="EMBL" id="KAB1220396.1"/>
    </source>
</evidence>
<reference evidence="1 2" key="1">
    <citation type="journal article" date="2019" name="Plant Biotechnol. J.">
        <title>The red bayberry genome and genetic basis of sex determination.</title>
        <authorList>
            <person name="Jia H.M."/>
            <person name="Jia H.J."/>
            <person name="Cai Q.L."/>
            <person name="Wang Y."/>
            <person name="Zhao H.B."/>
            <person name="Yang W.F."/>
            <person name="Wang G.Y."/>
            <person name="Li Y.H."/>
            <person name="Zhan D.L."/>
            <person name="Shen Y.T."/>
            <person name="Niu Q.F."/>
            <person name="Chang L."/>
            <person name="Qiu J."/>
            <person name="Zhao L."/>
            <person name="Xie H.B."/>
            <person name="Fu W.Y."/>
            <person name="Jin J."/>
            <person name="Li X.W."/>
            <person name="Jiao Y."/>
            <person name="Zhou C.C."/>
            <person name="Tu T."/>
            <person name="Chai C.Y."/>
            <person name="Gao J.L."/>
            <person name="Fan L.J."/>
            <person name="van de Weg E."/>
            <person name="Wang J.Y."/>
            <person name="Gao Z.S."/>
        </authorList>
    </citation>
    <scope>NUCLEOTIDE SEQUENCE [LARGE SCALE GENOMIC DNA]</scope>
    <source>
        <tissue evidence="1">Leaves</tissue>
    </source>
</reference>
<sequence>MRTVSVTYLGKLPVLAVKAGLHSREPHISTNYFIDDDGGGCAVYWHSLKFQRPATIKLRMQLVNSVSFFGYVDHPMKIINARTAFALAFTLCSL</sequence>
<comment type="caution">
    <text evidence="1">The sequence shown here is derived from an EMBL/GenBank/DDBJ whole genome shotgun (WGS) entry which is preliminary data.</text>
</comment>
<evidence type="ECO:0000313" key="2">
    <source>
        <dbReference type="Proteomes" id="UP000516437"/>
    </source>
</evidence>
<name>A0A6A1W7W0_9ROSI</name>